<reference evidence="2 3" key="1">
    <citation type="journal article" date="2018" name="New Phytol.">
        <title>Phylogenomics of Endogonaceae and evolution of mycorrhizas within Mucoromycota.</title>
        <authorList>
            <person name="Chang Y."/>
            <person name="Desiro A."/>
            <person name="Na H."/>
            <person name="Sandor L."/>
            <person name="Lipzen A."/>
            <person name="Clum A."/>
            <person name="Barry K."/>
            <person name="Grigoriev I.V."/>
            <person name="Martin F.M."/>
            <person name="Stajich J.E."/>
            <person name="Smith M.E."/>
            <person name="Bonito G."/>
            <person name="Spatafora J.W."/>
        </authorList>
    </citation>
    <scope>NUCLEOTIDE SEQUENCE [LARGE SCALE GENOMIC DNA]</scope>
    <source>
        <strain evidence="2 3">GMNB39</strain>
    </source>
</reference>
<sequence length="47" mass="5825">MKKISRRERRARPRRASGWKSCMKRRGRRERRVRLRRTSALCPQRTS</sequence>
<dbReference type="Proteomes" id="UP000268093">
    <property type="component" value="Unassembled WGS sequence"/>
</dbReference>
<comment type="caution">
    <text evidence="2">The sequence shown here is derived from an EMBL/GenBank/DDBJ whole genome shotgun (WGS) entry which is preliminary data.</text>
</comment>
<protein>
    <submittedName>
        <fullName evidence="2">Uncharacterized protein</fullName>
    </submittedName>
</protein>
<dbReference type="AlphaFoldDB" id="A0A433C978"/>
<evidence type="ECO:0000313" key="2">
    <source>
        <dbReference type="EMBL" id="RUP35135.1"/>
    </source>
</evidence>
<gene>
    <name evidence="2" type="ORF">BC936DRAFT_138514</name>
</gene>
<accession>A0A433C978</accession>
<dbReference type="EMBL" id="RBNI01013274">
    <property type="protein sequence ID" value="RUP35135.1"/>
    <property type="molecule type" value="Genomic_DNA"/>
</dbReference>
<evidence type="ECO:0000256" key="1">
    <source>
        <dbReference type="SAM" id="MobiDB-lite"/>
    </source>
</evidence>
<name>A0A433C978_9FUNG</name>
<evidence type="ECO:0000313" key="3">
    <source>
        <dbReference type="Proteomes" id="UP000268093"/>
    </source>
</evidence>
<proteinExistence type="predicted"/>
<feature type="region of interest" description="Disordered" evidence="1">
    <location>
        <begin position="1"/>
        <end position="47"/>
    </location>
</feature>
<organism evidence="2 3">
    <name type="scientific">Jimgerdemannia flammicorona</name>
    <dbReference type="NCBI Taxonomy" id="994334"/>
    <lineage>
        <taxon>Eukaryota</taxon>
        <taxon>Fungi</taxon>
        <taxon>Fungi incertae sedis</taxon>
        <taxon>Mucoromycota</taxon>
        <taxon>Mucoromycotina</taxon>
        <taxon>Endogonomycetes</taxon>
        <taxon>Endogonales</taxon>
        <taxon>Endogonaceae</taxon>
        <taxon>Jimgerdemannia</taxon>
    </lineage>
</organism>
<feature type="compositionally biased region" description="Basic residues" evidence="1">
    <location>
        <begin position="1"/>
        <end position="37"/>
    </location>
</feature>
<keyword evidence="3" id="KW-1185">Reference proteome</keyword>